<dbReference type="EMBL" id="JACHXN010000036">
    <property type="protein sequence ID" value="MBB3149581.1"/>
    <property type="molecule type" value="Genomic_DNA"/>
</dbReference>
<evidence type="ECO:0000313" key="2">
    <source>
        <dbReference type="Proteomes" id="UP000554520"/>
    </source>
</evidence>
<keyword evidence="2" id="KW-1185">Reference proteome</keyword>
<name>A0A839ULU9_9HYPH</name>
<evidence type="ECO:0000313" key="1">
    <source>
        <dbReference type="EMBL" id="MBB3149581.1"/>
    </source>
</evidence>
<protein>
    <submittedName>
        <fullName evidence="1">Uncharacterized protein</fullName>
    </submittedName>
</protein>
<organism evidence="1 2">
    <name type="scientific">Phyllobacterium trifolii</name>
    <dbReference type="NCBI Taxonomy" id="300193"/>
    <lineage>
        <taxon>Bacteria</taxon>
        <taxon>Pseudomonadati</taxon>
        <taxon>Pseudomonadota</taxon>
        <taxon>Alphaproteobacteria</taxon>
        <taxon>Hyphomicrobiales</taxon>
        <taxon>Phyllobacteriaceae</taxon>
        <taxon>Phyllobacterium</taxon>
    </lineage>
</organism>
<dbReference type="AlphaFoldDB" id="A0A839ULU9"/>
<gene>
    <name evidence="1" type="ORF">FHS21_006035</name>
</gene>
<sequence>MHFKNLHTFAEQKPTAVPVLRGIKHAPMPKKYVTVTSPNDLGRFEAKAAQFCEA</sequence>
<reference evidence="1 2" key="1">
    <citation type="submission" date="2020-08" db="EMBL/GenBank/DDBJ databases">
        <title>Genomic Encyclopedia of Type Strains, Phase III (KMG-III): the genomes of soil and plant-associated and newly described type strains.</title>
        <authorList>
            <person name="Whitman W."/>
        </authorList>
    </citation>
    <scope>NUCLEOTIDE SEQUENCE [LARGE SCALE GENOMIC DNA]</scope>
    <source>
        <strain evidence="1 2">CECT 7015</strain>
    </source>
</reference>
<proteinExistence type="predicted"/>
<comment type="caution">
    <text evidence="1">The sequence shown here is derived from an EMBL/GenBank/DDBJ whole genome shotgun (WGS) entry which is preliminary data.</text>
</comment>
<dbReference type="Proteomes" id="UP000554520">
    <property type="component" value="Unassembled WGS sequence"/>
</dbReference>
<accession>A0A839ULU9</accession>